<evidence type="ECO:0000313" key="2">
    <source>
        <dbReference type="Proteomes" id="UP001054945"/>
    </source>
</evidence>
<sequence length="73" mass="8199">MDSCTLPCMCRLPWIAVHYYSTCGQQTSEVLVYYNTDWLLVHRKSNGYPTVMDHIALRLKTAGGQSSGKSEGE</sequence>
<name>A0AAV4Y0Q4_CAEEX</name>
<dbReference type="EMBL" id="BPLR01018602">
    <property type="protein sequence ID" value="GIZ00932.1"/>
    <property type="molecule type" value="Genomic_DNA"/>
</dbReference>
<reference evidence="1 2" key="1">
    <citation type="submission" date="2021-06" db="EMBL/GenBank/DDBJ databases">
        <title>Caerostris extrusa draft genome.</title>
        <authorList>
            <person name="Kono N."/>
            <person name="Arakawa K."/>
        </authorList>
    </citation>
    <scope>NUCLEOTIDE SEQUENCE [LARGE SCALE GENOMIC DNA]</scope>
</reference>
<dbReference type="AlphaFoldDB" id="A0AAV4Y0Q4"/>
<evidence type="ECO:0000313" key="1">
    <source>
        <dbReference type="EMBL" id="GIZ00932.1"/>
    </source>
</evidence>
<organism evidence="1 2">
    <name type="scientific">Caerostris extrusa</name>
    <name type="common">Bark spider</name>
    <name type="synonym">Caerostris bankana</name>
    <dbReference type="NCBI Taxonomy" id="172846"/>
    <lineage>
        <taxon>Eukaryota</taxon>
        <taxon>Metazoa</taxon>
        <taxon>Ecdysozoa</taxon>
        <taxon>Arthropoda</taxon>
        <taxon>Chelicerata</taxon>
        <taxon>Arachnida</taxon>
        <taxon>Araneae</taxon>
        <taxon>Araneomorphae</taxon>
        <taxon>Entelegynae</taxon>
        <taxon>Araneoidea</taxon>
        <taxon>Araneidae</taxon>
        <taxon>Caerostris</taxon>
    </lineage>
</organism>
<accession>A0AAV4Y0Q4</accession>
<protein>
    <submittedName>
        <fullName evidence="1">Uncharacterized protein</fullName>
    </submittedName>
</protein>
<gene>
    <name evidence="1" type="ORF">CEXT_140481</name>
</gene>
<comment type="caution">
    <text evidence="1">The sequence shown here is derived from an EMBL/GenBank/DDBJ whole genome shotgun (WGS) entry which is preliminary data.</text>
</comment>
<dbReference type="Proteomes" id="UP001054945">
    <property type="component" value="Unassembled WGS sequence"/>
</dbReference>
<proteinExistence type="predicted"/>
<keyword evidence="2" id="KW-1185">Reference proteome</keyword>